<protein>
    <submittedName>
        <fullName evidence="1">Uncharacterized protein</fullName>
    </submittedName>
</protein>
<dbReference type="EMBL" id="CADCUV010000063">
    <property type="protein sequence ID" value="CAA9405696.1"/>
    <property type="molecule type" value="Genomic_DNA"/>
</dbReference>
<reference evidence="1" key="1">
    <citation type="submission" date="2020-02" db="EMBL/GenBank/DDBJ databases">
        <authorList>
            <person name="Meier V. D."/>
        </authorList>
    </citation>
    <scope>NUCLEOTIDE SEQUENCE</scope>
    <source>
        <strain evidence="1">AVDCRST_MAG22</strain>
    </source>
</reference>
<evidence type="ECO:0000313" key="1">
    <source>
        <dbReference type="EMBL" id="CAA9405696.1"/>
    </source>
</evidence>
<dbReference type="AlphaFoldDB" id="A0A6J4P6D4"/>
<name>A0A6J4P6D4_9ACTN</name>
<accession>A0A6J4P6D4</accession>
<proteinExistence type="predicted"/>
<gene>
    <name evidence="1" type="ORF">AVDCRST_MAG22-1544</name>
</gene>
<organism evidence="1">
    <name type="scientific">uncultured Rubrobacteraceae bacterium</name>
    <dbReference type="NCBI Taxonomy" id="349277"/>
    <lineage>
        <taxon>Bacteria</taxon>
        <taxon>Bacillati</taxon>
        <taxon>Actinomycetota</taxon>
        <taxon>Rubrobacteria</taxon>
        <taxon>Rubrobacterales</taxon>
        <taxon>Rubrobacteraceae</taxon>
        <taxon>environmental samples</taxon>
    </lineage>
</organism>
<sequence length="37" mass="4155">MWSSLPEPPLSVRFDSEIQGWLTLTHGRDGRLQEGGT</sequence>